<evidence type="ECO:0000256" key="4">
    <source>
        <dbReference type="ARBA" id="ARBA00006335"/>
    </source>
</evidence>
<feature type="transmembrane region" description="Helical" evidence="14">
    <location>
        <begin position="438"/>
        <end position="463"/>
    </location>
</feature>
<dbReference type="AlphaFoldDB" id="A0A6A6P018"/>
<feature type="region of interest" description="Disordered" evidence="13">
    <location>
        <begin position="486"/>
        <end position="507"/>
    </location>
</feature>
<feature type="domain" description="Endonuclease/exonuclease/phosphatase" evidence="15">
    <location>
        <begin position="15"/>
        <end position="292"/>
    </location>
</feature>
<dbReference type="FunFam" id="3.60.10.10:FF:000059">
    <property type="entry name" value="Inositol phosphosphingolipids phospholipase C"/>
    <property type="match status" value="1"/>
</dbReference>
<evidence type="ECO:0000313" key="17">
    <source>
        <dbReference type="Proteomes" id="UP000799766"/>
    </source>
</evidence>
<dbReference type="GO" id="GO:0004519">
    <property type="term" value="F:endonuclease activity"/>
    <property type="evidence" value="ECO:0007669"/>
    <property type="project" value="UniProtKB-KW"/>
</dbReference>
<reference evidence="16" key="1">
    <citation type="journal article" date="2020" name="Stud. Mycol.">
        <title>101 Dothideomycetes genomes: a test case for predicting lifestyles and emergence of pathogens.</title>
        <authorList>
            <person name="Haridas S."/>
            <person name="Albert R."/>
            <person name="Binder M."/>
            <person name="Bloem J."/>
            <person name="Labutti K."/>
            <person name="Salamov A."/>
            <person name="Andreopoulos B."/>
            <person name="Baker S."/>
            <person name="Barry K."/>
            <person name="Bills G."/>
            <person name="Bluhm B."/>
            <person name="Cannon C."/>
            <person name="Castanera R."/>
            <person name="Culley D."/>
            <person name="Daum C."/>
            <person name="Ezra D."/>
            <person name="Gonzalez J."/>
            <person name="Henrissat B."/>
            <person name="Kuo A."/>
            <person name="Liang C."/>
            <person name="Lipzen A."/>
            <person name="Lutzoni F."/>
            <person name="Magnuson J."/>
            <person name="Mondo S."/>
            <person name="Nolan M."/>
            <person name="Ohm R."/>
            <person name="Pangilinan J."/>
            <person name="Park H.-J."/>
            <person name="Ramirez L."/>
            <person name="Alfaro M."/>
            <person name="Sun H."/>
            <person name="Tritt A."/>
            <person name="Yoshinaga Y."/>
            <person name="Zwiers L.-H."/>
            <person name="Turgeon B."/>
            <person name="Goodwin S."/>
            <person name="Spatafora J."/>
            <person name="Crous P."/>
            <person name="Grigoriev I."/>
        </authorList>
    </citation>
    <scope>NUCLEOTIDE SEQUENCE</scope>
    <source>
        <strain evidence="16">ATCC 16933</strain>
    </source>
</reference>
<keyword evidence="12 14" id="KW-0472">Membrane</keyword>
<name>A0A6A6P018_9PEZI</name>
<keyword evidence="16" id="KW-0255">Endonuclease</keyword>
<dbReference type="GO" id="GO:0004767">
    <property type="term" value="F:sphingomyelin phosphodiesterase activity"/>
    <property type="evidence" value="ECO:0007669"/>
    <property type="project" value="InterPro"/>
</dbReference>
<evidence type="ECO:0000256" key="7">
    <source>
        <dbReference type="ARBA" id="ARBA00022801"/>
    </source>
</evidence>
<accession>A0A6A6P018</accession>
<dbReference type="Gene3D" id="3.60.10.10">
    <property type="entry name" value="Endonuclease/exonuclease/phosphatase"/>
    <property type="match status" value="1"/>
</dbReference>
<evidence type="ECO:0000256" key="1">
    <source>
        <dbReference type="ARBA" id="ARBA00004141"/>
    </source>
</evidence>
<evidence type="ECO:0000313" key="16">
    <source>
        <dbReference type="EMBL" id="KAF2457355.1"/>
    </source>
</evidence>
<dbReference type="GO" id="GO:0046872">
    <property type="term" value="F:metal ion binding"/>
    <property type="evidence" value="ECO:0007669"/>
    <property type="project" value="UniProtKB-KW"/>
</dbReference>
<evidence type="ECO:0000256" key="6">
    <source>
        <dbReference type="ARBA" id="ARBA00022723"/>
    </source>
</evidence>
<dbReference type="InterPro" id="IPR038772">
    <property type="entry name" value="Sph/SMPD2-like"/>
</dbReference>
<comment type="similarity">
    <text evidence="4">Belongs to the neutral sphingomyelinase family.</text>
</comment>
<dbReference type="SUPFAM" id="SSF56219">
    <property type="entry name" value="DNase I-like"/>
    <property type="match status" value="1"/>
</dbReference>
<feature type="compositionally biased region" description="Polar residues" evidence="13">
    <location>
        <begin position="497"/>
        <end position="507"/>
    </location>
</feature>
<evidence type="ECO:0000256" key="2">
    <source>
        <dbReference type="ARBA" id="ARBA00004760"/>
    </source>
</evidence>
<evidence type="ECO:0000259" key="15">
    <source>
        <dbReference type="Pfam" id="PF03372"/>
    </source>
</evidence>
<evidence type="ECO:0000256" key="3">
    <source>
        <dbReference type="ARBA" id="ARBA00004991"/>
    </source>
</evidence>
<keyword evidence="11" id="KW-0443">Lipid metabolism</keyword>
<evidence type="ECO:0000256" key="8">
    <source>
        <dbReference type="ARBA" id="ARBA00022842"/>
    </source>
</evidence>
<dbReference type="GO" id="GO:0006665">
    <property type="term" value="P:sphingolipid metabolic process"/>
    <property type="evidence" value="ECO:0007669"/>
    <property type="project" value="UniProtKB-KW"/>
</dbReference>
<evidence type="ECO:0000256" key="10">
    <source>
        <dbReference type="ARBA" id="ARBA00022989"/>
    </source>
</evidence>
<comment type="pathway">
    <text evidence="2">Lipid metabolism; sphingolipid metabolism.</text>
</comment>
<evidence type="ECO:0000256" key="5">
    <source>
        <dbReference type="ARBA" id="ARBA00022692"/>
    </source>
</evidence>
<protein>
    <submittedName>
        <fullName evidence="16">Endonuclease/exonuclease/phosphatase</fullName>
    </submittedName>
</protein>
<keyword evidence="10 14" id="KW-1133">Transmembrane helix</keyword>
<feature type="compositionally biased region" description="Low complexity" evidence="13">
    <location>
        <begin position="361"/>
        <end position="376"/>
    </location>
</feature>
<keyword evidence="5 14" id="KW-0812">Transmembrane</keyword>
<gene>
    <name evidence="16" type="ORF">BDY21DRAFT_343608</name>
</gene>
<evidence type="ECO:0000256" key="12">
    <source>
        <dbReference type="ARBA" id="ARBA00023136"/>
    </source>
</evidence>
<keyword evidence="7" id="KW-0378">Hydrolase</keyword>
<comment type="subcellular location">
    <subcellularLocation>
        <location evidence="1">Membrane</location>
        <topology evidence="1">Multi-pass membrane protein</topology>
    </subcellularLocation>
</comment>
<dbReference type="GO" id="GO:0004527">
    <property type="term" value="F:exonuclease activity"/>
    <property type="evidence" value="ECO:0007669"/>
    <property type="project" value="UniProtKB-KW"/>
</dbReference>
<keyword evidence="17" id="KW-1185">Reference proteome</keyword>
<evidence type="ECO:0000256" key="9">
    <source>
        <dbReference type="ARBA" id="ARBA00022919"/>
    </source>
</evidence>
<evidence type="ECO:0000256" key="13">
    <source>
        <dbReference type="SAM" id="MobiDB-lite"/>
    </source>
</evidence>
<feature type="region of interest" description="Disordered" evidence="13">
    <location>
        <begin position="348"/>
        <end position="380"/>
    </location>
</feature>
<proteinExistence type="inferred from homology"/>
<keyword evidence="6" id="KW-0479">Metal-binding</keyword>
<feature type="transmembrane region" description="Helical" evidence="14">
    <location>
        <begin position="412"/>
        <end position="432"/>
    </location>
</feature>
<dbReference type="InterPro" id="IPR036691">
    <property type="entry name" value="Endo/exonu/phosph_ase_sf"/>
</dbReference>
<evidence type="ECO:0000256" key="14">
    <source>
        <dbReference type="SAM" id="Phobius"/>
    </source>
</evidence>
<dbReference type="InterPro" id="IPR005135">
    <property type="entry name" value="Endo/exonuclease/phosphatase"/>
</dbReference>
<evidence type="ECO:0000256" key="11">
    <source>
        <dbReference type="ARBA" id="ARBA00023098"/>
    </source>
</evidence>
<dbReference type="GO" id="GO:0016020">
    <property type="term" value="C:membrane"/>
    <property type="evidence" value="ECO:0007669"/>
    <property type="project" value="UniProtKB-SubCell"/>
</dbReference>
<keyword evidence="8" id="KW-0460">Magnesium</keyword>
<organism evidence="16 17">
    <name type="scientific">Lineolata rhizophorae</name>
    <dbReference type="NCBI Taxonomy" id="578093"/>
    <lineage>
        <taxon>Eukaryota</taxon>
        <taxon>Fungi</taxon>
        <taxon>Dikarya</taxon>
        <taxon>Ascomycota</taxon>
        <taxon>Pezizomycotina</taxon>
        <taxon>Dothideomycetes</taxon>
        <taxon>Dothideomycetes incertae sedis</taxon>
        <taxon>Lineolatales</taxon>
        <taxon>Lineolataceae</taxon>
        <taxon>Lineolata</taxon>
    </lineage>
</organism>
<dbReference type="Proteomes" id="UP000799766">
    <property type="component" value="Unassembled WGS sequence"/>
</dbReference>
<dbReference type="PANTHER" id="PTHR16320">
    <property type="entry name" value="SPHINGOMYELINASE FAMILY MEMBER"/>
    <property type="match status" value="1"/>
</dbReference>
<comment type="pathway">
    <text evidence="3">Sphingolipid metabolism.</text>
</comment>
<dbReference type="Pfam" id="PF03372">
    <property type="entry name" value="Exo_endo_phos"/>
    <property type="match status" value="1"/>
</dbReference>
<dbReference type="PANTHER" id="PTHR16320:SF24">
    <property type="entry name" value="PHOSPHODIESTERASE, PUTATIVE-RELATED"/>
    <property type="match status" value="1"/>
</dbReference>
<dbReference type="OrthoDB" id="387657at2759"/>
<dbReference type="EMBL" id="MU001680">
    <property type="protein sequence ID" value="KAF2457355.1"/>
    <property type="molecule type" value="Genomic_DNA"/>
</dbReference>
<sequence>MPEPGLSPTTLRIVSLNCWGLKYISKVRAPRLREIGRQLAIASPPPDIVGLQECWTQEDYHAIRAETAKVLPYAKFYHSGIFGGGLVILSRWPFEEASMVAYPLNGRPAAFYRGDWFVGKGVACARIRWGKGRRGVVEVFCTHLHAPYEPEPYDSYLCHRTAQAWHISKLVQHARERGHLALALGDFNMRASSLAHDLIAAHTGAVDVWSVLHPDAALGSSVDAIERARGRPVPTAKVARDRDGATCDSVLNTWRWNKGNRQRLKRGEEVHVSEDEPDPKAKRLDYVFVGGPLGGREKAGGSVDEDGVEEEDWTVVDANVGMMMRHPSIKCSLSDHFSVEATLELRPRKQGVAGVEGKNQPSSSSSPADSAIKPNTSPFPLPSLLPSTTYASILTLTRTYTERERRQRRLRLSHCALQLLITISCLVAVWWAPHNGVAFALMFVSSLGMAAGVLDGLMGGLFVGSELRALREFDWEVRTAKEMAERQESAYGEGTRSLMTESGKSAR</sequence>
<keyword evidence="9" id="KW-0746">Sphingolipid metabolism</keyword>
<keyword evidence="16" id="KW-0269">Exonuclease</keyword>
<keyword evidence="16" id="KW-0540">Nuclease</keyword>